<evidence type="ECO:0000313" key="2">
    <source>
        <dbReference type="Proteomes" id="UP001159405"/>
    </source>
</evidence>
<dbReference type="Proteomes" id="UP001159405">
    <property type="component" value="Unassembled WGS sequence"/>
</dbReference>
<comment type="caution">
    <text evidence="1">The sequence shown here is derived from an EMBL/GenBank/DDBJ whole genome shotgun (WGS) entry which is preliminary data.</text>
</comment>
<sequence length="105" mass="12382">MKGESAEARRRFEKEAAILKTVKGHRNVTEFLRFCREPYAIMMEHACFDFNPLGVKKQVNSLEDFYISLMRNSTLRRSQMSCYCVRGTLFPDWTFSTRTISRTEI</sequence>
<accession>A0ABN8QTD6</accession>
<organism evidence="1 2">
    <name type="scientific">Porites lobata</name>
    <dbReference type="NCBI Taxonomy" id="104759"/>
    <lineage>
        <taxon>Eukaryota</taxon>
        <taxon>Metazoa</taxon>
        <taxon>Cnidaria</taxon>
        <taxon>Anthozoa</taxon>
        <taxon>Hexacorallia</taxon>
        <taxon>Scleractinia</taxon>
        <taxon>Fungiina</taxon>
        <taxon>Poritidae</taxon>
        <taxon>Porites</taxon>
    </lineage>
</organism>
<keyword evidence="2" id="KW-1185">Reference proteome</keyword>
<protein>
    <recommendedName>
        <fullName evidence="3">Protein kinase domain-containing protein</fullName>
    </recommendedName>
</protein>
<evidence type="ECO:0000313" key="1">
    <source>
        <dbReference type="EMBL" id="CAH3169680.1"/>
    </source>
</evidence>
<reference evidence="1 2" key="1">
    <citation type="submission" date="2022-05" db="EMBL/GenBank/DDBJ databases">
        <authorList>
            <consortium name="Genoscope - CEA"/>
            <person name="William W."/>
        </authorList>
    </citation>
    <scope>NUCLEOTIDE SEQUENCE [LARGE SCALE GENOMIC DNA]</scope>
</reference>
<dbReference type="EMBL" id="CALNXK010000151">
    <property type="protein sequence ID" value="CAH3169680.1"/>
    <property type="molecule type" value="Genomic_DNA"/>
</dbReference>
<evidence type="ECO:0008006" key="3">
    <source>
        <dbReference type="Google" id="ProtNLM"/>
    </source>
</evidence>
<name>A0ABN8QTD6_9CNID</name>
<gene>
    <name evidence="1" type="ORF">PLOB_00010249</name>
</gene>
<proteinExistence type="predicted"/>